<comment type="subcellular location">
    <subcellularLocation>
        <location evidence="1">Membrane</location>
        <topology evidence="1">Multi-pass membrane protein</topology>
    </subcellularLocation>
</comment>
<evidence type="ECO:0000256" key="5">
    <source>
        <dbReference type="ARBA" id="ARBA00022737"/>
    </source>
</evidence>
<dbReference type="InParanoid" id="Q23TU7"/>
<dbReference type="PANTHER" id="PTHR24223">
    <property type="entry name" value="ATP-BINDING CASSETTE SUB-FAMILY C"/>
    <property type="match status" value="1"/>
</dbReference>
<feature type="transmembrane region" description="Helical" evidence="12">
    <location>
        <begin position="106"/>
        <end position="127"/>
    </location>
</feature>
<dbReference type="InterPro" id="IPR011527">
    <property type="entry name" value="ABC1_TM_dom"/>
</dbReference>
<dbReference type="GO" id="GO:0016887">
    <property type="term" value="F:ATP hydrolysis activity"/>
    <property type="evidence" value="ECO:0007669"/>
    <property type="project" value="InterPro"/>
</dbReference>
<evidence type="ECO:0000256" key="3">
    <source>
        <dbReference type="ARBA" id="ARBA00022448"/>
    </source>
</evidence>
<reference evidence="16" key="1">
    <citation type="journal article" date="2006" name="PLoS Biol.">
        <title>Macronuclear genome sequence of the ciliate Tetrahymena thermophila, a model eukaryote.</title>
        <authorList>
            <person name="Eisen J.A."/>
            <person name="Coyne R.S."/>
            <person name="Wu M."/>
            <person name="Wu D."/>
            <person name="Thiagarajan M."/>
            <person name="Wortman J.R."/>
            <person name="Badger J.H."/>
            <person name="Ren Q."/>
            <person name="Amedeo P."/>
            <person name="Jones K.M."/>
            <person name="Tallon L.J."/>
            <person name="Delcher A.L."/>
            <person name="Salzberg S.L."/>
            <person name="Silva J.C."/>
            <person name="Haas B.J."/>
            <person name="Majoros W.H."/>
            <person name="Farzad M."/>
            <person name="Carlton J.M."/>
            <person name="Smith R.K. Jr."/>
            <person name="Garg J."/>
            <person name="Pearlman R.E."/>
            <person name="Karrer K.M."/>
            <person name="Sun L."/>
            <person name="Manning G."/>
            <person name="Elde N.C."/>
            <person name="Turkewitz A.P."/>
            <person name="Asai D.J."/>
            <person name="Wilkes D.E."/>
            <person name="Wang Y."/>
            <person name="Cai H."/>
            <person name="Collins K."/>
            <person name="Stewart B.A."/>
            <person name="Lee S.R."/>
            <person name="Wilamowska K."/>
            <person name="Weinberg Z."/>
            <person name="Ruzzo W.L."/>
            <person name="Wloga D."/>
            <person name="Gaertig J."/>
            <person name="Frankel J."/>
            <person name="Tsao C.-C."/>
            <person name="Gorovsky M.A."/>
            <person name="Keeling P.J."/>
            <person name="Waller R.F."/>
            <person name="Patron N.J."/>
            <person name="Cherry J.M."/>
            <person name="Stover N.A."/>
            <person name="Krieger C.J."/>
            <person name="del Toro C."/>
            <person name="Ryder H.F."/>
            <person name="Williamson S.C."/>
            <person name="Barbeau R.A."/>
            <person name="Hamilton E.P."/>
            <person name="Orias E."/>
        </authorList>
    </citation>
    <scope>NUCLEOTIDE SEQUENCE [LARGE SCALE GENOMIC DNA]</scope>
    <source>
        <strain evidence="16">SB210</strain>
    </source>
</reference>
<keyword evidence="9 12" id="KW-0472">Membrane</keyword>
<dbReference type="GeneID" id="7834057"/>
<protein>
    <submittedName>
        <fullName evidence="15">ABC transporter C family protein</fullName>
    </submittedName>
</protein>
<evidence type="ECO:0000256" key="2">
    <source>
        <dbReference type="ARBA" id="ARBA00009726"/>
    </source>
</evidence>
<dbReference type="Pfam" id="PF00005">
    <property type="entry name" value="ABC_tran"/>
    <property type="match status" value="2"/>
</dbReference>
<dbReference type="HOGENOM" id="CLU_000604_27_1_1"/>
<evidence type="ECO:0000256" key="10">
    <source>
        <dbReference type="ARBA" id="ARBA00023180"/>
    </source>
</evidence>
<sequence>MDQSQNLSSKTLLESKEAKQNPKDPFSKINFFSRILFFWVFSLIKNAQKRSLEQEDIFQLNKKDQSQYNFEKFDKIYEELINNPKVKNKIKTTFYRIYKKEIIISAILYFLYLMSNVFKMMSFQLILDAFDDPLRGKSFSPMIFGMVLLASSFILQSIIYSNYKFYYSQLTVRMTGALSIKIFKKTFCFAMQRNQLYKVGDILNMIQVDILQIVSYVQSVFTLAFSFLLILVSFYLCYKQLNNVKIILVMAVCVLIASTISLVFGKWYGNIQKKFMHQKDLRMRSLEEMMRGIKTIKYNCLESFFDERIMHKREKEIKELKLQNVLSSLNEFISNFSCTVAIFIVTLIFGISSLSQFLMINSSYNIILNFLISVPSSIQGIVVGSNSMKRIDIFLTESFVYQQCINSNDQQNAISLINSNFSWKNSLDINQIEESVQLSKRERQSFSQQSQSNLFEIKNLSLTIKKGEYVVFYGDLGSGKTSILQGILGEMEVNGGQIMYEQMVQINGQISICSQEPWIIQDTVKENIVFGQIFDKDRYKQVLKVCSLEEDISYFIDGDQTNIGEKGDTLSGGQRKRVNLARSIYKEADIYFLDDPLSALDIGVSTQIAKECFEGMLKDKTRVIFTNSLTGMNKADRIFVVKNGQIVNEGNYNQIKKIIAQANNNSQYDLEQDMHDEEKERAQSIKILKSQRKEQNNENNYTKKLIQSEDIQQGNFKLEILKEFFKSVGGTPFIIISIILIAAYTVAGVFSKLIQLDVSKDAPKDQQFKVMMGYCALNALCLLLVMAFELYIVIKMANLSKQLHKSIVFELLRASFTKFYNLITSGRIMNRLSKDIYQVDMQVTQDMSSNYYNIGGLFFSIITTFIICNISTIPIGICYIFLAVFIAFIFLKAKRQLARIEATSKSPILQYFSEIIRGIFYVRYCVCYQKMKNTFQEYVDIDLRNQIALNGVEFWFECISNFLNMFPVLISVAIVYYDMSVSANNAVLMAVQVSGIAISLVYFTKSWISYETHLVNYERCLKLKESIIPEDYELQIQTINSQIQQNNQSNNSNYKQPDIESNQRSYNSQFESEYDCFYQQQIVFKNASFQYREDLPNCLQNLSIKFSGNEKIGVVGRTGAGKTSITLALTKVLDLVEGDVLINGKSISEYPLKNLRKSIISVVSQEPYIYEGSLKQNLDPYNQYTENQIIDAFKKCGFSTFRSFKDGLKTQISQLGDNLSEGEKQLISICRIILKKSKIIIVDEPTSHIDASMEDHVTKVLNDCFQDCLMITIAHKIKTIMNSDKILVLDHGQVKEFDSPQTLLQNKQSLFSGILNKINQNGIN</sequence>
<dbReference type="Gene3D" id="3.40.50.300">
    <property type="entry name" value="P-loop containing nucleotide triphosphate hydrolases"/>
    <property type="match status" value="2"/>
</dbReference>
<dbReference type="PANTHER" id="PTHR24223:SF456">
    <property type="entry name" value="MULTIDRUG RESISTANCE-ASSOCIATED PROTEIN LETHAL(2)03659"/>
    <property type="match status" value="1"/>
</dbReference>
<feature type="compositionally biased region" description="Basic and acidic residues" evidence="11">
    <location>
        <begin position="13"/>
        <end position="22"/>
    </location>
</feature>
<dbReference type="GO" id="GO:0140359">
    <property type="term" value="F:ABC-type transporter activity"/>
    <property type="evidence" value="ECO:0007669"/>
    <property type="project" value="InterPro"/>
</dbReference>
<dbReference type="InterPro" id="IPR003593">
    <property type="entry name" value="AAA+_ATPase"/>
</dbReference>
<keyword evidence="7" id="KW-0067">ATP-binding</keyword>
<proteinExistence type="inferred from homology"/>
<organism evidence="15 16">
    <name type="scientific">Tetrahymena thermophila (strain SB210)</name>
    <dbReference type="NCBI Taxonomy" id="312017"/>
    <lineage>
        <taxon>Eukaryota</taxon>
        <taxon>Sar</taxon>
        <taxon>Alveolata</taxon>
        <taxon>Ciliophora</taxon>
        <taxon>Intramacronucleata</taxon>
        <taxon>Oligohymenophorea</taxon>
        <taxon>Hymenostomatida</taxon>
        <taxon>Tetrahymenina</taxon>
        <taxon>Tetrahymenidae</taxon>
        <taxon>Tetrahymena</taxon>
    </lineage>
</organism>
<keyword evidence="4 12" id="KW-0812">Transmembrane</keyword>
<dbReference type="PROSITE" id="PS00211">
    <property type="entry name" value="ABC_TRANSPORTER_1"/>
    <property type="match status" value="1"/>
</dbReference>
<evidence type="ECO:0000313" key="15">
    <source>
        <dbReference type="EMBL" id="EAR99948.2"/>
    </source>
</evidence>
<feature type="compositionally biased region" description="Polar residues" evidence="11">
    <location>
        <begin position="1"/>
        <end position="12"/>
    </location>
</feature>
<dbReference type="PROSITE" id="PS50929">
    <property type="entry name" value="ABC_TM1F"/>
    <property type="match status" value="2"/>
</dbReference>
<feature type="transmembrane region" description="Helical" evidence="12">
    <location>
        <begin position="139"/>
        <end position="160"/>
    </location>
</feature>
<dbReference type="GO" id="GO:0005524">
    <property type="term" value="F:ATP binding"/>
    <property type="evidence" value="ECO:0007669"/>
    <property type="project" value="UniProtKB-KW"/>
</dbReference>
<dbReference type="STRING" id="312017.Q23TU7"/>
<dbReference type="Pfam" id="PF00664">
    <property type="entry name" value="ABC_membrane"/>
    <property type="match status" value="2"/>
</dbReference>
<feature type="domain" description="ABC transporter" evidence="13">
    <location>
        <begin position="436"/>
        <end position="668"/>
    </location>
</feature>
<dbReference type="EMBL" id="GG662633">
    <property type="protein sequence ID" value="EAR99948.2"/>
    <property type="molecule type" value="Genomic_DNA"/>
</dbReference>
<keyword evidence="8 12" id="KW-1133">Transmembrane helix</keyword>
<feature type="domain" description="ABC transmembrane type-1" evidence="14">
    <location>
        <begin position="110"/>
        <end position="351"/>
    </location>
</feature>
<feature type="transmembrane region" description="Helical" evidence="12">
    <location>
        <begin position="213"/>
        <end position="234"/>
    </location>
</feature>
<dbReference type="SUPFAM" id="SSF52540">
    <property type="entry name" value="P-loop containing nucleoside triphosphate hydrolases"/>
    <property type="match status" value="2"/>
</dbReference>
<dbReference type="Proteomes" id="UP000009168">
    <property type="component" value="Unassembled WGS sequence"/>
</dbReference>
<accession>Q23TU7</accession>
<feature type="region of interest" description="Disordered" evidence="11">
    <location>
        <begin position="1"/>
        <end position="22"/>
    </location>
</feature>
<keyword evidence="5" id="KW-0677">Repeat</keyword>
<evidence type="ECO:0000259" key="13">
    <source>
        <dbReference type="PROSITE" id="PS50893"/>
    </source>
</evidence>
<evidence type="ECO:0000256" key="8">
    <source>
        <dbReference type="ARBA" id="ARBA00022989"/>
    </source>
</evidence>
<dbReference type="InterPro" id="IPR027417">
    <property type="entry name" value="P-loop_NTPase"/>
</dbReference>
<feature type="transmembrane region" description="Helical" evidence="12">
    <location>
        <begin position="332"/>
        <end position="354"/>
    </location>
</feature>
<keyword evidence="16" id="KW-1185">Reference proteome</keyword>
<comment type="similarity">
    <text evidence="2">Belongs to the ABC transporter superfamily. ABCC family. Conjugate transporter (TC 3.A.1.208) subfamily.</text>
</comment>
<keyword evidence="6" id="KW-0547">Nucleotide-binding</keyword>
<dbReference type="PROSITE" id="PS50893">
    <property type="entry name" value="ABC_TRANSPORTER_2"/>
    <property type="match status" value="2"/>
</dbReference>
<dbReference type="CDD" id="cd03250">
    <property type="entry name" value="ABCC_MRP_domain1"/>
    <property type="match status" value="1"/>
</dbReference>
<gene>
    <name evidence="15" type="ORF">TTHERM_00912240</name>
</gene>
<dbReference type="SUPFAM" id="SSF90123">
    <property type="entry name" value="ABC transporter transmembrane region"/>
    <property type="match status" value="2"/>
</dbReference>
<feature type="transmembrane region" description="Helical" evidence="12">
    <location>
        <begin position="771"/>
        <end position="794"/>
    </location>
</feature>
<feature type="transmembrane region" description="Helical" evidence="12">
    <location>
        <begin position="246"/>
        <end position="269"/>
    </location>
</feature>
<feature type="domain" description="ABC transporter" evidence="13">
    <location>
        <begin position="1082"/>
        <end position="1316"/>
    </location>
</feature>
<dbReference type="InterPro" id="IPR017871">
    <property type="entry name" value="ABC_transporter-like_CS"/>
</dbReference>
<dbReference type="InterPro" id="IPR003439">
    <property type="entry name" value="ABC_transporter-like_ATP-bd"/>
</dbReference>
<dbReference type="eggNOG" id="KOG0054">
    <property type="taxonomic scope" value="Eukaryota"/>
</dbReference>
<feature type="transmembrane region" description="Helical" evidence="12">
    <location>
        <begin position="851"/>
        <end position="867"/>
    </location>
</feature>
<evidence type="ECO:0000256" key="7">
    <source>
        <dbReference type="ARBA" id="ARBA00022840"/>
    </source>
</evidence>
<dbReference type="FunFam" id="3.40.50.300:FF:001172">
    <property type="entry name" value="Cystic fibrosis transmembrane conductance regulator"/>
    <property type="match status" value="1"/>
</dbReference>
<feature type="transmembrane region" description="Helical" evidence="12">
    <location>
        <begin position="873"/>
        <end position="891"/>
    </location>
</feature>
<dbReference type="GO" id="GO:0016020">
    <property type="term" value="C:membrane"/>
    <property type="evidence" value="ECO:0007669"/>
    <property type="project" value="UniProtKB-SubCell"/>
</dbReference>
<keyword evidence="10" id="KW-0325">Glycoprotein</keyword>
<dbReference type="KEGG" id="tet:TTHERM_00912240"/>
<feature type="transmembrane region" description="Helical" evidence="12">
    <location>
        <begin position="983"/>
        <end position="1003"/>
    </location>
</feature>
<evidence type="ECO:0000256" key="4">
    <source>
        <dbReference type="ARBA" id="ARBA00022692"/>
    </source>
</evidence>
<dbReference type="Gene3D" id="1.20.1560.10">
    <property type="entry name" value="ABC transporter type 1, transmembrane domain"/>
    <property type="match status" value="2"/>
</dbReference>
<dbReference type="SMART" id="SM00382">
    <property type="entry name" value="AAA"/>
    <property type="match status" value="2"/>
</dbReference>
<dbReference type="FunFam" id="3.40.50.300:FF:000973">
    <property type="entry name" value="Multidrug resistance-associated protein 4"/>
    <property type="match status" value="1"/>
</dbReference>
<feature type="transmembrane region" description="Helical" evidence="12">
    <location>
        <begin position="954"/>
        <end position="977"/>
    </location>
</feature>
<dbReference type="InterPro" id="IPR036640">
    <property type="entry name" value="ABC1_TM_sf"/>
</dbReference>
<evidence type="ECO:0000259" key="14">
    <source>
        <dbReference type="PROSITE" id="PS50929"/>
    </source>
</evidence>
<evidence type="ECO:0000256" key="1">
    <source>
        <dbReference type="ARBA" id="ARBA00004141"/>
    </source>
</evidence>
<dbReference type="InterPro" id="IPR050173">
    <property type="entry name" value="ABC_transporter_C-like"/>
</dbReference>
<evidence type="ECO:0000256" key="11">
    <source>
        <dbReference type="SAM" id="MobiDB-lite"/>
    </source>
</evidence>
<keyword evidence="3" id="KW-0813">Transport</keyword>
<evidence type="ECO:0000313" key="16">
    <source>
        <dbReference type="Proteomes" id="UP000009168"/>
    </source>
</evidence>
<evidence type="ECO:0000256" key="9">
    <source>
        <dbReference type="ARBA" id="ARBA00023136"/>
    </source>
</evidence>
<evidence type="ECO:0000256" key="12">
    <source>
        <dbReference type="SAM" id="Phobius"/>
    </source>
</evidence>
<dbReference type="RefSeq" id="XP_001020193.2">
    <property type="nucleotide sequence ID" value="XM_001020193.2"/>
</dbReference>
<feature type="domain" description="ABC transmembrane type-1" evidence="14">
    <location>
        <begin position="734"/>
        <end position="1012"/>
    </location>
</feature>
<feature type="transmembrane region" description="Helical" evidence="12">
    <location>
        <begin position="732"/>
        <end position="751"/>
    </location>
</feature>
<dbReference type="OrthoDB" id="298706at2759"/>
<name>Q23TU7_TETTS</name>
<evidence type="ECO:0000256" key="6">
    <source>
        <dbReference type="ARBA" id="ARBA00022741"/>
    </source>
</evidence>
<feature type="transmembrane region" description="Helical" evidence="12">
    <location>
        <begin position="366"/>
        <end position="384"/>
    </location>
</feature>